<dbReference type="GeneID" id="25251923"/>
<feature type="region of interest" description="Disordered" evidence="2">
    <location>
        <begin position="780"/>
        <end position="980"/>
    </location>
</feature>
<feature type="region of interest" description="Disordered" evidence="2">
    <location>
        <begin position="642"/>
        <end position="743"/>
    </location>
</feature>
<evidence type="ECO:0000256" key="4">
    <source>
        <dbReference type="SAM" id="SignalP"/>
    </source>
</evidence>
<feature type="compositionally biased region" description="Low complexity" evidence="2">
    <location>
        <begin position="690"/>
        <end position="702"/>
    </location>
</feature>
<sequence>MRRLPTTPVFHTWVAALSAALCSACADATALPEANGKTDLHAPTNGTPALEVNILTSFFKAAALPLQTIRHVSQCPYGLALLVPIAAVIFLVFFCAMSLKGPKTPLAHGRVRSLAAGGADPCELPEGNKDQQPPSVSSSSPYRLQLHALQPSSKDASCLNRQEQYSVKLACHQLKNTLRGLEQLETKLKRLKSSYRSLTEQLQTLGSANVEGNLDRNSIEKLLEKSHEEVQQTEKHLGAERERLSRLGWTTKQEGRSLLLRANFFVQGRHLTAAAGRALVARDVILGEQAAEINALSGKDNFLIRLFVKHVNNEAKTCQISIENATQSTVDMLIRARRAQRELEALAVQLNVLGLTDFLETVKQHQHELQAALDKDAAKRIPSILSPRERISVPPTTERDAFASRRSGWSSTRQPQAVGFQHRVTVGRSRSFKQERPTQNELSASMERWSSMNYIHLHDSEQHSHHDMPSVRRPSLRGLHESLQNSHGRTRPGQLLEFQFNGGTRESRAQVSLGRHRDLTRSASWNHADAYTVRNRSEELLFARARQPRARTSLHLPSYAAAQYLQQVFPTQSERPTPRVALDSSRQAPFIARLPPRSPAHAPSAPFQQFMQHLPHTSPPGHPRAPSPELIQHPRVQHRVSFSAEARPQPKQQLGQPVPTPIPGTTLQNGEGSQHTKVADPPSSLTTPQLESAAELSPSALSGMTSVSPPGQFSVTSAGSFPRTEAPETSNREMSSTFAPKTYPHTMGSNFELVNAAVESGQATQPTVKSSLLEDGLSAEVVSSSFPEPEAALSTKSLTLSESPSPSPEVLPSGQESLSRGPAESSNTASEAASGGGVSPPHSPAESASRQSHGPTFSVTSLSAASQGTFPLKGSSFDLSEISVSRGSAKSSSRITDELSQVPLDNADTTSAETSSGSGPPPLSSAAYSQQPPRRDSLSSEEQLQEPPRKDMQFEEGAPPPDGQSLTEAESSNSLSQATSEQVAVMTRKLLDFTMPADVVASSLKYDAAFLPIAGGLFTEGLELLNEVARISVDFEMHPKLVSEFEMSRHHCRRVCASLRYGCQRWKKELEKLVEAVNSAVQLSKDFRREFDGKSPNFSFLDQAEMLWALVRATRGLSKHMSKLEASFLDSRELSQLLHDADNAASAGQTEVSEAAEFCAASWTRLLQHEPSPAASGSPVGEEESELRHRLPDEAKEFAQAPSVEEVLVEGCFLVERLVALVGPKQEVMKLSATVKEREAATEFR</sequence>
<accession>U6L2I9</accession>
<reference evidence="5" key="2">
    <citation type="submission" date="2013-10" db="EMBL/GenBank/DDBJ databases">
        <authorList>
            <person name="Aslett M."/>
        </authorList>
    </citation>
    <scope>NUCLEOTIDE SEQUENCE [LARGE SCALE GENOMIC DNA]</scope>
    <source>
        <strain evidence="5">Houghton</strain>
    </source>
</reference>
<keyword evidence="3" id="KW-0812">Transmembrane</keyword>
<feature type="transmembrane region" description="Helical" evidence="3">
    <location>
        <begin position="78"/>
        <end position="99"/>
    </location>
</feature>
<feature type="compositionally biased region" description="Low complexity" evidence="2">
    <location>
        <begin position="823"/>
        <end position="833"/>
    </location>
</feature>
<feature type="compositionally biased region" description="Polar residues" evidence="2">
    <location>
        <begin position="703"/>
        <end position="719"/>
    </location>
</feature>
<feature type="compositionally biased region" description="Polar residues" evidence="2">
    <location>
        <begin position="663"/>
        <end position="676"/>
    </location>
</feature>
<gene>
    <name evidence="5" type="ORF">ETH_00013795</name>
</gene>
<feature type="region of interest" description="Disordered" evidence="2">
    <location>
        <begin position="394"/>
        <end position="417"/>
    </location>
</feature>
<feature type="region of interest" description="Disordered" evidence="2">
    <location>
        <begin position="119"/>
        <end position="140"/>
    </location>
</feature>
<organism evidence="5 6">
    <name type="scientific">Eimeria tenella</name>
    <name type="common">Coccidian parasite</name>
    <dbReference type="NCBI Taxonomy" id="5802"/>
    <lineage>
        <taxon>Eukaryota</taxon>
        <taxon>Sar</taxon>
        <taxon>Alveolata</taxon>
        <taxon>Apicomplexa</taxon>
        <taxon>Conoidasida</taxon>
        <taxon>Coccidia</taxon>
        <taxon>Eucoccidiorida</taxon>
        <taxon>Eimeriorina</taxon>
        <taxon>Eimeriidae</taxon>
        <taxon>Eimeria</taxon>
    </lineage>
</organism>
<feature type="chain" id="PRO_5004672097" description="Myosin heavy chain" evidence="4">
    <location>
        <begin position="31"/>
        <end position="1245"/>
    </location>
</feature>
<dbReference type="EMBL" id="HG675740">
    <property type="protein sequence ID" value="CDJ42829.1"/>
    <property type="molecule type" value="Genomic_DNA"/>
</dbReference>
<evidence type="ECO:0000256" key="3">
    <source>
        <dbReference type="SAM" id="Phobius"/>
    </source>
</evidence>
<feature type="compositionally biased region" description="Basic and acidic residues" evidence="2">
    <location>
        <begin position="394"/>
        <end position="403"/>
    </location>
</feature>
<feature type="compositionally biased region" description="Polar residues" evidence="2">
    <location>
        <begin position="727"/>
        <end position="739"/>
    </location>
</feature>
<keyword evidence="6" id="KW-1185">Reference proteome</keyword>
<feature type="compositionally biased region" description="Polar residues" evidence="2">
    <location>
        <begin position="964"/>
        <end position="980"/>
    </location>
</feature>
<feature type="compositionally biased region" description="Low complexity" evidence="2">
    <location>
        <begin position="793"/>
        <end position="813"/>
    </location>
</feature>
<dbReference type="AlphaFoldDB" id="U6L2I9"/>
<dbReference type="OMA" id="SASMERW"/>
<feature type="compositionally biased region" description="Low complexity" evidence="2">
    <location>
        <begin position="883"/>
        <end position="893"/>
    </location>
</feature>
<dbReference type="VEuPathDB" id="ToxoDB:ETH2_1115500"/>
<keyword evidence="3" id="KW-1133">Transmembrane helix</keyword>
<dbReference type="RefSeq" id="XP_013233579.1">
    <property type="nucleotide sequence ID" value="XM_013378125.1"/>
</dbReference>
<feature type="coiled-coil region" evidence="1">
    <location>
        <begin position="174"/>
        <end position="236"/>
    </location>
</feature>
<evidence type="ECO:0000256" key="1">
    <source>
        <dbReference type="SAM" id="Coils"/>
    </source>
</evidence>
<keyword evidence="4" id="KW-0732">Signal</keyword>
<dbReference type="Proteomes" id="UP000030747">
    <property type="component" value="Unassembled WGS sequence"/>
</dbReference>
<proteinExistence type="predicted"/>
<dbReference type="OrthoDB" id="350194at2759"/>
<reference evidence="5" key="1">
    <citation type="submission" date="2013-10" db="EMBL/GenBank/DDBJ databases">
        <title>Genomic analysis of the causative agents of coccidiosis in chickens.</title>
        <authorList>
            <person name="Reid A.J."/>
            <person name="Blake D."/>
            <person name="Billington K."/>
            <person name="Browne H."/>
            <person name="Dunn M."/>
            <person name="Hung S."/>
            <person name="Kawahara F."/>
            <person name="Miranda-Saavedra D."/>
            <person name="Mourier T."/>
            <person name="Nagra H."/>
            <person name="Otto T.D."/>
            <person name="Rawlings N."/>
            <person name="Sanchez A."/>
            <person name="Sanders M."/>
            <person name="Subramaniam C."/>
            <person name="Tay Y."/>
            <person name="Dear P."/>
            <person name="Doerig C."/>
            <person name="Gruber A."/>
            <person name="Parkinson J."/>
            <person name="Shirley M."/>
            <person name="Wan K.L."/>
            <person name="Berriman M."/>
            <person name="Tomley F."/>
            <person name="Pain A."/>
        </authorList>
    </citation>
    <scope>NUCLEOTIDE SEQUENCE [LARGE SCALE GENOMIC DNA]</scope>
    <source>
        <strain evidence="5">Houghton</strain>
    </source>
</reference>
<evidence type="ECO:0000313" key="6">
    <source>
        <dbReference type="Proteomes" id="UP000030747"/>
    </source>
</evidence>
<feature type="signal peptide" evidence="4">
    <location>
        <begin position="1"/>
        <end position="30"/>
    </location>
</feature>
<evidence type="ECO:0000256" key="2">
    <source>
        <dbReference type="SAM" id="MobiDB-lite"/>
    </source>
</evidence>
<keyword evidence="3" id="KW-0472">Membrane</keyword>
<keyword evidence="1" id="KW-0175">Coiled coil</keyword>
<evidence type="ECO:0008006" key="7">
    <source>
        <dbReference type="Google" id="ProtNLM"/>
    </source>
</evidence>
<feature type="compositionally biased region" description="Polar residues" evidence="2">
    <location>
        <begin position="846"/>
        <end position="869"/>
    </location>
</feature>
<name>U6L2I9_EIMTE</name>
<dbReference type="VEuPathDB" id="ToxoDB:ETH_00013795"/>
<evidence type="ECO:0000313" key="5">
    <source>
        <dbReference type="EMBL" id="CDJ42829.1"/>
    </source>
</evidence>
<protein>
    <recommendedName>
        <fullName evidence="7">Myosin heavy chain</fullName>
    </recommendedName>
</protein>